<dbReference type="PIRSF" id="PIRSF003174">
    <property type="entry name" value="CreA"/>
    <property type="match status" value="1"/>
</dbReference>
<evidence type="ECO:0000313" key="2">
    <source>
        <dbReference type="Proteomes" id="UP000069632"/>
    </source>
</evidence>
<protein>
    <submittedName>
        <fullName evidence="1">Uncharacterized protein conserved in bacteria</fullName>
    </submittedName>
</protein>
<dbReference type="Pfam" id="PF05981">
    <property type="entry name" value="CreA"/>
    <property type="match status" value="1"/>
</dbReference>
<keyword evidence="2" id="KW-1185">Reference proteome</keyword>
<dbReference type="InterPro" id="IPR010292">
    <property type="entry name" value="Uncharacterised_CreA"/>
</dbReference>
<dbReference type="OrthoDB" id="9788409at2"/>
<dbReference type="EMBL" id="FIZP01000009">
    <property type="protein sequence ID" value="CZE48640.1"/>
    <property type="molecule type" value="Genomic_DNA"/>
</dbReference>
<accession>A0A128EGC5</accession>
<name>A0A128EGC5_9BACT</name>
<organism evidence="1 2">
    <name type="scientific">Campylobacter geochelonis</name>
    <dbReference type="NCBI Taxonomy" id="1780362"/>
    <lineage>
        <taxon>Bacteria</taxon>
        <taxon>Pseudomonadati</taxon>
        <taxon>Campylobacterota</taxon>
        <taxon>Epsilonproteobacteria</taxon>
        <taxon>Campylobacterales</taxon>
        <taxon>Campylobacteraceae</taxon>
        <taxon>Campylobacter</taxon>
    </lineage>
</organism>
<dbReference type="GO" id="GO:0005829">
    <property type="term" value="C:cytosol"/>
    <property type="evidence" value="ECO:0007669"/>
    <property type="project" value="TreeGrafter"/>
</dbReference>
<proteinExistence type="predicted"/>
<dbReference type="AlphaFoldDB" id="A0A128EGC5"/>
<sequence length="161" mass="17799">MKKIMILTCFAVLLSANEHNFIGSVSTAWKLLGKNDRIEVISVKDPKVDGVTCYVSYAKKGGTSELVGLEEDTSDASVSCVQTDSKIVVFGDVKKEEDIFKKRSSILFKKTHVVRMFDEKAQTFIYLVYSDKLVDGSPNNSVSAVPCKQAVGNVCEFKDEK</sequence>
<dbReference type="RefSeq" id="WP_075531496.1">
    <property type="nucleotide sequence ID" value="NZ_CP053844.1"/>
</dbReference>
<reference evidence="1 2" key="1">
    <citation type="submission" date="2016-02" db="EMBL/GenBank/DDBJ databases">
        <authorList>
            <consortium name="Pathogen Informatics"/>
        </authorList>
    </citation>
    <scope>NUCLEOTIDE SEQUENCE [LARGE SCALE GENOMIC DNA]</scope>
    <source>
        <strain evidence="1 2">RC20</strain>
    </source>
</reference>
<dbReference type="Proteomes" id="UP000069632">
    <property type="component" value="Unassembled WGS sequence"/>
</dbReference>
<dbReference type="PANTHER" id="PTHR37952:SF2">
    <property type="entry name" value="PROTEIN CREA"/>
    <property type="match status" value="1"/>
</dbReference>
<evidence type="ECO:0000313" key="1">
    <source>
        <dbReference type="EMBL" id="CZE48640.1"/>
    </source>
</evidence>
<gene>
    <name evidence="1" type="ORF">ERS672216_01521</name>
</gene>
<dbReference type="PANTHER" id="PTHR37952">
    <property type="match status" value="1"/>
</dbReference>